<dbReference type="InterPro" id="IPR001752">
    <property type="entry name" value="Kinesin_motor_dom"/>
</dbReference>
<dbReference type="Gene3D" id="3.40.850.10">
    <property type="entry name" value="Kinesin motor domain"/>
    <property type="match status" value="1"/>
</dbReference>
<keyword evidence="9 11" id="KW-0505">Motor protein</keyword>
<feature type="region of interest" description="Disordered" evidence="13">
    <location>
        <begin position="1120"/>
        <end position="1182"/>
    </location>
</feature>
<keyword evidence="7 11" id="KW-0067">ATP-binding</keyword>
<evidence type="ECO:0000256" key="4">
    <source>
        <dbReference type="ARBA" id="ARBA00022490"/>
    </source>
</evidence>
<dbReference type="RefSeq" id="XP_051444583.1">
    <property type="nucleotide sequence ID" value="XM_051593028.1"/>
</dbReference>
<dbReference type="EMBL" id="MU620919">
    <property type="protein sequence ID" value="KAI8579579.1"/>
    <property type="molecule type" value="Genomic_DNA"/>
</dbReference>
<feature type="compositionally biased region" description="Low complexity" evidence="13">
    <location>
        <begin position="1498"/>
        <end position="1512"/>
    </location>
</feature>
<dbReference type="GO" id="GO:0005874">
    <property type="term" value="C:microtubule"/>
    <property type="evidence" value="ECO:0007669"/>
    <property type="project" value="UniProtKB-KW"/>
</dbReference>
<dbReference type="Proteomes" id="UP001206595">
    <property type="component" value="Unassembled WGS sequence"/>
</dbReference>
<dbReference type="SMART" id="SM00129">
    <property type="entry name" value="KISc"/>
    <property type="match status" value="1"/>
</dbReference>
<comment type="subcellular location">
    <subcellularLocation>
        <location evidence="1">Cytoplasm</location>
        <location evidence="1">Cytoskeleton</location>
    </subcellularLocation>
</comment>
<evidence type="ECO:0000256" key="2">
    <source>
        <dbReference type="ARBA" id="ARBA00020751"/>
    </source>
</evidence>
<dbReference type="Pfam" id="PF00169">
    <property type="entry name" value="PH"/>
    <property type="match status" value="1"/>
</dbReference>
<dbReference type="InterPro" id="IPR019821">
    <property type="entry name" value="Kinesin_motor_CS"/>
</dbReference>
<dbReference type="FunFam" id="2.60.200.20:FF:000021">
    <property type="entry name" value="Kinesin family protein"/>
    <property type="match status" value="1"/>
</dbReference>
<keyword evidence="5" id="KW-0493">Microtubule</keyword>
<dbReference type="InterPro" id="IPR000253">
    <property type="entry name" value="FHA_dom"/>
</dbReference>
<dbReference type="SUPFAM" id="SSF50729">
    <property type="entry name" value="PH domain-like"/>
    <property type="match status" value="1"/>
</dbReference>
<dbReference type="PANTHER" id="PTHR47117">
    <property type="entry name" value="STAR-RELATED LIPID TRANSFER PROTEIN 9"/>
    <property type="match status" value="1"/>
</dbReference>
<feature type="domain" description="FHA" evidence="15">
    <location>
        <begin position="525"/>
        <end position="576"/>
    </location>
</feature>
<evidence type="ECO:0000256" key="11">
    <source>
        <dbReference type="PROSITE-ProRule" id="PRU00283"/>
    </source>
</evidence>
<evidence type="ECO:0000256" key="7">
    <source>
        <dbReference type="ARBA" id="ARBA00022840"/>
    </source>
</evidence>
<evidence type="ECO:0000256" key="1">
    <source>
        <dbReference type="ARBA" id="ARBA00004245"/>
    </source>
</evidence>
<dbReference type="CDD" id="cd01365">
    <property type="entry name" value="KISc_KIF1A_KIF1B"/>
    <property type="match status" value="1"/>
</dbReference>
<evidence type="ECO:0000313" key="17">
    <source>
        <dbReference type="EMBL" id="KAI8579579.1"/>
    </source>
</evidence>
<keyword evidence="18" id="KW-1185">Reference proteome</keyword>
<dbReference type="CDD" id="cd01233">
    <property type="entry name" value="PH_KIFIA_KIFIB"/>
    <property type="match status" value="1"/>
</dbReference>
<keyword evidence="3" id="KW-0813">Transport</keyword>
<feature type="region of interest" description="Disordered" evidence="13">
    <location>
        <begin position="690"/>
        <end position="724"/>
    </location>
</feature>
<evidence type="ECO:0000256" key="13">
    <source>
        <dbReference type="SAM" id="MobiDB-lite"/>
    </source>
</evidence>
<feature type="domain" description="Kinesin motor" evidence="16">
    <location>
        <begin position="5"/>
        <end position="357"/>
    </location>
</feature>
<feature type="region of interest" description="Disordered" evidence="13">
    <location>
        <begin position="607"/>
        <end position="639"/>
    </location>
</feature>
<evidence type="ECO:0000259" key="15">
    <source>
        <dbReference type="PROSITE" id="PS50006"/>
    </source>
</evidence>
<dbReference type="SUPFAM" id="SSF52540">
    <property type="entry name" value="P-loop containing nucleoside triphosphate hydrolases"/>
    <property type="match status" value="1"/>
</dbReference>
<evidence type="ECO:0000313" key="18">
    <source>
        <dbReference type="Proteomes" id="UP001206595"/>
    </source>
</evidence>
<feature type="compositionally biased region" description="Polar residues" evidence="13">
    <location>
        <begin position="1162"/>
        <end position="1174"/>
    </location>
</feature>
<dbReference type="InterPro" id="IPR022140">
    <property type="entry name" value="Kinesin-like_KIF1-typ"/>
</dbReference>
<evidence type="ECO:0000256" key="12">
    <source>
        <dbReference type="SAM" id="Coils"/>
    </source>
</evidence>
<feature type="compositionally biased region" description="Low complexity" evidence="13">
    <location>
        <begin position="1120"/>
        <end position="1148"/>
    </location>
</feature>
<dbReference type="InterPro" id="IPR011993">
    <property type="entry name" value="PH-like_dom_sf"/>
</dbReference>
<comment type="similarity">
    <text evidence="11">Belongs to the TRAFAC class myosin-kinesin ATPase superfamily. Kinesin family.</text>
</comment>
<evidence type="ECO:0000256" key="3">
    <source>
        <dbReference type="ARBA" id="ARBA00022448"/>
    </source>
</evidence>
<dbReference type="GO" id="GO:0047496">
    <property type="term" value="P:vesicle transport along microtubule"/>
    <property type="evidence" value="ECO:0007669"/>
    <property type="project" value="UniProtKB-ARBA"/>
</dbReference>
<dbReference type="GeneID" id="75918370"/>
<dbReference type="Gene3D" id="2.30.29.30">
    <property type="entry name" value="Pleckstrin-homology domain (PH domain)/Phosphotyrosine-binding domain (PTB)"/>
    <property type="match status" value="1"/>
</dbReference>
<dbReference type="InterPro" id="IPR036961">
    <property type="entry name" value="Kinesin_motor_dom_sf"/>
</dbReference>
<evidence type="ECO:0000256" key="9">
    <source>
        <dbReference type="ARBA" id="ARBA00023175"/>
    </source>
</evidence>
<dbReference type="InterPro" id="IPR008984">
    <property type="entry name" value="SMAD_FHA_dom_sf"/>
</dbReference>
<dbReference type="GO" id="GO:0005524">
    <property type="term" value="F:ATP binding"/>
    <property type="evidence" value="ECO:0007669"/>
    <property type="project" value="UniProtKB-UniRule"/>
</dbReference>
<keyword evidence="8 12" id="KW-0175">Coiled coil</keyword>
<accession>A0AAD5E9W8</accession>
<name>A0AAD5E9W8_UMBRA</name>
<dbReference type="Pfam" id="PF00225">
    <property type="entry name" value="Kinesin"/>
    <property type="match status" value="1"/>
</dbReference>
<dbReference type="Pfam" id="PF00498">
    <property type="entry name" value="FHA"/>
    <property type="match status" value="1"/>
</dbReference>
<reference evidence="17" key="1">
    <citation type="submission" date="2021-06" db="EMBL/GenBank/DDBJ databases">
        <authorList>
            <consortium name="DOE Joint Genome Institute"/>
            <person name="Mondo S.J."/>
            <person name="Amses K.R."/>
            <person name="Simmons D.R."/>
            <person name="Longcore J.E."/>
            <person name="Seto K."/>
            <person name="Alves G.H."/>
            <person name="Bonds A.E."/>
            <person name="Quandt C.A."/>
            <person name="Davis W.J."/>
            <person name="Chang Y."/>
            <person name="Letcher P.M."/>
            <person name="Powell M.J."/>
            <person name="Kuo A."/>
            <person name="Labutti K."/>
            <person name="Pangilinan J."/>
            <person name="Andreopoulos W."/>
            <person name="Tritt A."/>
            <person name="Riley R."/>
            <person name="Hundley H."/>
            <person name="Johnson J."/>
            <person name="Lipzen A."/>
            <person name="Barry K."/>
            <person name="Berbee M.L."/>
            <person name="Buchler N.E."/>
            <person name="Grigoriev I.V."/>
            <person name="Spatafora J.W."/>
            <person name="Stajich J.E."/>
            <person name="James T.Y."/>
        </authorList>
    </citation>
    <scope>NUCLEOTIDE SEQUENCE</scope>
    <source>
        <strain evidence="17">AG</strain>
    </source>
</reference>
<proteinExistence type="inferred from homology"/>
<dbReference type="InterPro" id="IPR022164">
    <property type="entry name" value="Kinesin-like"/>
</dbReference>
<dbReference type="GO" id="GO:0005546">
    <property type="term" value="F:phosphatidylinositol-4,5-bisphosphate binding"/>
    <property type="evidence" value="ECO:0007669"/>
    <property type="project" value="UniProtKB-ARBA"/>
</dbReference>
<dbReference type="InterPro" id="IPR049780">
    <property type="entry name" value="PH_KIFIA_KIFIB"/>
</dbReference>
<evidence type="ECO:0000259" key="14">
    <source>
        <dbReference type="PROSITE" id="PS50003"/>
    </source>
</evidence>
<keyword evidence="4" id="KW-0963">Cytoplasm</keyword>
<dbReference type="FunFam" id="3.40.850.10:FF:000047">
    <property type="entry name" value="Kinesin family protein"/>
    <property type="match status" value="1"/>
</dbReference>
<dbReference type="PROSITE" id="PS50067">
    <property type="entry name" value="KINESIN_MOTOR_2"/>
    <property type="match status" value="1"/>
</dbReference>
<dbReference type="PROSITE" id="PS50006">
    <property type="entry name" value="FHA_DOMAIN"/>
    <property type="match status" value="1"/>
</dbReference>
<sequence length="1639" mass="185142">MSGGNIKVVVRCRPLNARELARGATSLVRMSGNQTIITKPAEHKNSKDKEEDVKAFTFDKSYWSADKNDPTYADQAMVYNDLGEDLLDHAFGGYNCCIFAYGQTGSGKSYSMMGYGEDKGIIPRTCSEMFNRINRQTANNLTYRVEVSYIEIYNEKVRDLLNPKNKGNLKVREHPSLGPYVEDLSRVAVNSFADIEHLMDEGNKARTVAATNMNETSSRSHAVFTLFLTQKLQDDLTKLETEKVARISLVDLAGSERANSTGATGQRLKEGANINRSLTTLGKVIAGLAEQSSQDPKKGKKQKEVFIPYRDSVLTWLLKDSLGGNSKTAMVAAISPASDNYEETLSTLRYADQAKRIKNKAVVNEDPNAKLIRELKEELDLLRDKLMVYAPEELEQMAANSSHLKGGSGPISPTSGGRPLGNMKQEIVIKDQHGVEKKMTREEVIEQLQSSEKLFNELNETWEDKLKKTEQIQLEREKALEELGIAVEKNNVGVYTPKKMPHLVNLNEDPLMSECLMYQIKLGTIRVGRQDSEVPADIRLSGPNIFDSHCQFENVNGIVTLHPNEQSMTMVNGMRISEPRRLRSGYRIILGDYHVFRFNHPEEVRRERDLQKTAVTRRSGTPSDFDDERPESPTNMSENASIGSEVVDWNFAKREAVLNYYNTESNFGGLKDEELEKLFDDITKIRNLRKTRSESRAGECEDDTSSRNSYQNGSSSTNGTLLDDGFESLDTEATIVQADLEERLKLAKEELQQQLDSQKKQYEEKINRMSLQVSPTGSTMLSGLSFGPLSASMEFFTAEQVSAVTKAIQQWKKQRLVIMAETLLTNAAMLKEANIISRELEKNVIYQFTVIDDEQPSNPLSCLETTSALHQFNNDDDTNLVSSEKPCVGIRVLDNRHQAFYTWSLEKLKMQLHQMRNLYNFVDKPQYRKHFNWEDPFYEIPCLKYSFIGRAVVPVRNLAYHRPFTTRANVYCKVTGQIKGTLTVDIHPIARTSMNTSQTTDDTTLRVGQELSFQVHIQELDGIYESEYTQVHVQFKLSSFGSISTHSVAEKLFCTEAVGDFAASAIKFNFSQTISITVTENVKHRILNEPIVFEIYGVAQPRTLAHLELWDAAREKARAVKSNGSNASGNVNGNSNGKSNKATGNSNGVGSIHASDTGHGAGNTNTSGNHSPNNALERRSEEELVVAERHDVLAWVQVCELTPDGNYNPTQLLSQNSLDAGVFLLHQGLQRRIYLTLSHTSGRQFPWTRVSKVTIGKVRLLDAKGRIVESPAHEDIPLRLLPQQKVTYLRDGTSTLSIQCIWDSSLHDSLFLNRTTAMSSRILLHLKWEVEATKCLQPVKFNMDIAVQIQGRDSSNPSKLRNLLASHKTLKKCSGIFLVNLRPPMTRKVADLWRLNTASKTLRAEECLGSWQPRGVSLVHDYQRLKTLFSKQKQVALIRQHLAMIENQDDDERAALSLKIANVEANTDGIYSEKQVELLKNVIKLWRAKPYKCKEMVISQDPPDSSDIPSPDVRQHSRPNSKLIAEVKQVTQSDSISKKGYLMYQENAVEDKWVKKWFVVRRPYIYIYANHSETDEHGVINLASIRIDHQKQVEELLQRSNVFALYTNNNAYLMQAANRQDMVDWISKLDQFYPVDRLI</sequence>
<dbReference type="CDD" id="cd22705">
    <property type="entry name" value="FHA_KIF1"/>
    <property type="match status" value="1"/>
</dbReference>
<feature type="compositionally biased region" description="Polar residues" evidence="13">
    <location>
        <begin position="613"/>
        <end position="622"/>
    </location>
</feature>
<reference evidence="17" key="2">
    <citation type="journal article" date="2022" name="Proc. Natl. Acad. Sci. U.S.A.">
        <title>Diploid-dominant life cycles characterize the early evolution of Fungi.</title>
        <authorList>
            <person name="Amses K.R."/>
            <person name="Simmons D.R."/>
            <person name="Longcore J.E."/>
            <person name="Mondo S.J."/>
            <person name="Seto K."/>
            <person name="Jeronimo G.H."/>
            <person name="Bonds A.E."/>
            <person name="Quandt C.A."/>
            <person name="Davis W.J."/>
            <person name="Chang Y."/>
            <person name="Federici B.A."/>
            <person name="Kuo A."/>
            <person name="LaButti K."/>
            <person name="Pangilinan J."/>
            <person name="Andreopoulos W."/>
            <person name="Tritt A."/>
            <person name="Riley R."/>
            <person name="Hundley H."/>
            <person name="Johnson J."/>
            <person name="Lipzen A."/>
            <person name="Barry K."/>
            <person name="Lang B.F."/>
            <person name="Cuomo C.A."/>
            <person name="Buchler N.E."/>
            <person name="Grigoriev I.V."/>
            <person name="Spatafora J.W."/>
            <person name="Stajich J.E."/>
            <person name="James T.Y."/>
        </authorList>
    </citation>
    <scope>NUCLEOTIDE SEQUENCE</scope>
    <source>
        <strain evidence="17">AG</strain>
    </source>
</reference>
<dbReference type="InterPro" id="IPR001849">
    <property type="entry name" value="PH_domain"/>
</dbReference>
<evidence type="ECO:0000256" key="8">
    <source>
        <dbReference type="ARBA" id="ARBA00023054"/>
    </source>
</evidence>
<dbReference type="InterPro" id="IPR032405">
    <property type="entry name" value="Kinesin_assoc"/>
</dbReference>
<organism evidence="17 18">
    <name type="scientific">Umbelopsis ramanniana AG</name>
    <dbReference type="NCBI Taxonomy" id="1314678"/>
    <lineage>
        <taxon>Eukaryota</taxon>
        <taxon>Fungi</taxon>
        <taxon>Fungi incertae sedis</taxon>
        <taxon>Mucoromycota</taxon>
        <taxon>Mucoromycotina</taxon>
        <taxon>Umbelopsidomycetes</taxon>
        <taxon>Umbelopsidales</taxon>
        <taxon>Umbelopsidaceae</taxon>
        <taxon>Umbelopsis</taxon>
    </lineage>
</organism>
<dbReference type="PROSITE" id="PS00411">
    <property type="entry name" value="KINESIN_MOTOR_1"/>
    <property type="match status" value="1"/>
</dbReference>
<dbReference type="PANTHER" id="PTHR47117:SF10">
    <property type="entry name" value="KINESIN-LIKE PROTEIN KIF1B"/>
    <property type="match status" value="1"/>
</dbReference>
<feature type="compositionally biased region" description="Low complexity" evidence="13">
    <location>
        <begin position="706"/>
        <end position="716"/>
    </location>
</feature>
<dbReference type="Pfam" id="PF12473">
    <property type="entry name" value="DUF3694"/>
    <property type="match status" value="1"/>
</dbReference>
<feature type="region of interest" description="Disordered" evidence="13">
    <location>
        <begin position="1498"/>
        <end position="1519"/>
    </location>
</feature>
<dbReference type="SMART" id="SM00233">
    <property type="entry name" value="PH"/>
    <property type="match status" value="1"/>
</dbReference>
<dbReference type="Gene3D" id="2.60.200.20">
    <property type="match status" value="1"/>
</dbReference>
<feature type="coiled-coil region" evidence="12">
    <location>
        <begin position="737"/>
        <end position="772"/>
    </location>
</feature>
<dbReference type="InterPro" id="IPR027417">
    <property type="entry name" value="P-loop_NTPase"/>
</dbReference>
<feature type="region of interest" description="Disordered" evidence="13">
    <location>
        <begin position="400"/>
        <end position="421"/>
    </location>
</feature>
<evidence type="ECO:0000256" key="5">
    <source>
        <dbReference type="ARBA" id="ARBA00022701"/>
    </source>
</evidence>
<gene>
    <name evidence="17" type="ORF">K450DRAFT_271888</name>
</gene>
<evidence type="ECO:0000259" key="16">
    <source>
        <dbReference type="PROSITE" id="PS50067"/>
    </source>
</evidence>
<keyword evidence="10" id="KW-0206">Cytoskeleton</keyword>
<dbReference type="GO" id="GO:0008017">
    <property type="term" value="F:microtubule binding"/>
    <property type="evidence" value="ECO:0007669"/>
    <property type="project" value="InterPro"/>
</dbReference>
<keyword evidence="6 11" id="KW-0547">Nucleotide-binding</keyword>
<evidence type="ECO:0000256" key="10">
    <source>
        <dbReference type="ARBA" id="ARBA00023212"/>
    </source>
</evidence>
<dbReference type="Pfam" id="PF16183">
    <property type="entry name" value="Kinesin_assoc"/>
    <property type="match status" value="1"/>
</dbReference>
<dbReference type="GO" id="GO:0008574">
    <property type="term" value="F:plus-end-directed microtubule motor activity"/>
    <property type="evidence" value="ECO:0007669"/>
    <property type="project" value="UniProtKB-ARBA"/>
</dbReference>
<protein>
    <recommendedName>
        <fullName evidence="2">Kinesin-like protein unc-104</fullName>
    </recommendedName>
</protein>
<evidence type="ECO:0000256" key="6">
    <source>
        <dbReference type="ARBA" id="ARBA00022741"/>
    </source>
</evidence>
<feature type="domain" description="PH" evidence="14">
    <location>
        <begin position="1535"/>
        <end position="1634"/>
    </location>
</feature>
<dbReference type="PROSITE" id="PS50003">
    <property type="entry name" value="PH_DOMAIN"/>
    <property type="match status" value="1"/>
</dbReference>
<dbReference type="Gene3D" id="6.10.250.2520">
    <property type="match status" value="1"/>
</dbReference>
<dbReference type="Pfam" id="PF12423">
    <property type="entry name" value="KIF1B"/>
    <property type="match status" value="1"/>
</dbReference>
<dbReference type="SUPFAM" id="SSF49879">
    <property type="entry name" value="SMAD/FHA domain"/>
    <property type="match status" value="1"/>
</dbReference>
<feature type="binding site" evidence="11">
    <location>
        <begin position="102"/>
        <end position="109"/>
    </location>
    <ligand>
        <name>ATP</name>
        <dbReference type="ChEBI" id="CHEBI:30616"/>
    </ligand>
</feature>
<dbReference type="PRINTS" id="PR00380">
    <property type="entry name" value="KINESINHEAVY"/>
</dbReference>
<comment type="caution">
    <text evidence="17">The sequence shown here is derived from an EMBL/GenBank/DDBJ whole genome shotgun (WGS) entry which is preliminary data.</text>
</comment>